<reference evidence="2" key="1">
    <citation type="submission" date="2017-05" db="EMBL/GenBank/DDBJ databases">
        <authorList>
            <person name="Rodrigo-Torres L."/>
            <person name="Arahal R. D."/>
            <person name="Lucena T."/>
        </authorList>
    </citation>
    <scope>NUCLEOTIDE SEQUENCE [LARGE SCALE GENOMIC DNA]</scope>
    <source>
        <strain evidence="2">CECT 8649</strain>
    </source>
</reference>
<accession>A0A238JAS0</accession>
<dbReference type="InterPro" id="IPR011990">
    <property type="entry name" value="TPR-like_helical_dom_sf"/>
</dbReference>
<dbReference type="SUPFAM" id="SSF48452">
    <property type="entry name" value="TPR-like"/>
    <property type="match status" value="1"/>
</dbReference>
<evidence type="ECO:0000313" key="1">
    <source>
        <dbReference type="EMBL" id="SMX27237.1"/>
    </source>
</evidence>
<dbReference type="Gene3D" id="1.25.40.10">
    <property type="entry name" value="Tetratricopeptide repeat domain"/>
    <property type="match status" value="1"/>
</dbReference>
<keyword evidence="2" id="KW-1185">Reference proteome</keyword>
<proteinExistence type="predicted"/>
<gene>
    <name evidence="1" type="ORF">TRP8649_01339</name>
</gene>
<dbReference type="Proteomes" id="UP000225972">
    <property type="component" value="Unassembled WGS sequence"/>
</dbReference>
<dbReference type="AlphaFoldDB" id="A0A238JAS0"/>
<sequence length="448" mass="49372">MIDADRHEVWLTKNVQVTRDTTDGTPAELLELVDAPDPAFDEWLRDLRAQDPAVTTEPAAHPSSVNTGDEEQCGTTLIIIRSNSADATAQTKFLETVLADTISQRFESEGADTVFALAEPSEDRLAQASTILHLEMVSVIEAGFWSVHLRCLADKDRRFLCSDRLRLALESKHDSLTAQLSSFVSRAISQIMARYYACRNASVSPLMMTTRAAARLYDPSLERVIAAEQDLSCLETSEALATSISWRGFAKLVRCLEFRESNQTEEARALAQDAVDMRPGNPLVVAIAARIEMDLIGDLDYADWLVQAALGGSDGNPYVLQAAARIALKRGRTEDAQRLAQTARLAADGLPHAFAWDVELCLTALALGDFSGAHDAARRAHRSNTRHRASLRYLIATSLLVDDQFEAKHAADRLAGLESGFRIEHLRKSDYPIHTLQNLGLVGELQYQ</sequence>
<dbReference type="OrthoDB" id="9807521at2"/>
<evidence type="ECO:0000313" key="2">
    <source>
        <dbReference type="Proteomes" id="UP000225972"/>
    </source>
</evidence>
<dbReference type="EMBL" id="FXXP01000001">
    <property type="protein sequence ID" value="SMX27237.1"/>
    <property type="molecule type" value="Genomic_DNA"/>
</dbReference>
<dbReference type="RefSeq" id="WP_099243408.1">
    <property type="nucleotide sequence ID" value="NZ_FXXP01000001.1"/>
</dbReference>
<name>A0A238JAS0_9RHOB</name>
<protein>
    <submittedName>
        <fullName evidence="1">Uncharacterized protein</fullName>
    </submittedName>
</protein>
<organism evidence="1 2">
    <name type="scientific">Pelagimonas phthalicica</name>
    <dbReference type="NCBI Taxonomy" id="1037362"/>
    <lineage>
        <taxon>Bacteria</taxon>
        <taxon>Pseudomonadati</taxon>
        <taxon>Pseudomonadota</taxon>
        <taxon>Alphaproteobacteria</taxon>
        <taxon>Rhodobacterales</taxon>
        <taxon>Roseobacteraceae</taxon>
        <taxon>Pelagimonas</taxon>
    </lineage>
</organism>